<proteinExistence type="predicted"/>
<protein>
    <submittedName>
        <fullName evidence="2">Uncharacterized protein</fullName>
    </submittedName>
</protein>
<reference evidence="2 3" key="1">
    <citation type="journal article" date="2024" name="BMC Genomics">
        <title>Genome assembly of redclaw crayfish (Cherax quadricarinatus) provides insights into its immune adaptation and hypoxia tolerance.</title>
        <authorList>
            <person name="Liu Z."/>
            <person name="Zheng J."/>
            <person name="Li H."/>
            <person name="Fang K."/>
            <person name="Wang S."/>
            <person name="He J."/>
            <person name="Zhou D."/>
            <person name="Weng S."/>
            <person name="Chi M."/>
            <person name="Gu Z."/>
            <person name="He J."/>
            <person name="Li F."/>
            <person name="Wang M."/>
        </authorList>
    </citation>
    <scope>NUCLEOTIDE SEQUENCE [LARGE SCALE GENOMIC DNA]</scope>
    <source>
        <strain evidence="2">ZL_2023a</strain>
    </source>
</reference>
<feature type="non-terminal residue" evidence="2">
    <location>
        <position position="1"/>
    </location>
</feature>
<dbReference type="EMBL" id="JARKIK010000076">
    <property type="protein sequence ID" value="KAK8727230.1"/>
    <property type="molecule type" value="Genomic_DNA"/>
</dbReference>
<name>A0AAW0W9G2_CHEQU</name>
<gene>
    <name evidence="2" type="ORF">OTU49_009771</name>
</gene>
<sequence length="261" mass="28552">KLNARRKKFLAVRRANLEKFDGMYEKLWSKVHDSLSFSDKIMEVTKPETEVQKQEFPLIIEYIQPPDDALIPAVELIKTCQSKSLQVNSELPLGQIDHTLQTNDLRLTSPTTSQINLSSLTTFQGDSASLSPGQIGLTSSSTGQGDLTSLTTGQGDLTTALPIDQGKTSPSCMRDLVLPTTKQRKTSSASFIRGPTLLTIDQRKITSPVTDPKGLTFHTSNQKESIPPVNDPRGPTLHTTSQKEMTPPVSDPRGPTLPTTN</sequence>
<dbReference type="Proteomes" id="UP001445076">
    <property type="component" value="Unassembled WGS sequence"/>
</dbReference>
<keyword evidence="3" id="KW-1185">Reference proteome</keyword>
<evidence type="ECO:0000313" key="2">
    <source>
        <dbReference type="EMBL" id="KAK8727230.1"/>
    </source>
</evidence>
<evidence type="ECO:0000256" key="1">
    <source>
        <dbReference type="SAM" id="MobiDB-lite"/>
    </source>
</evidence>
<dbReference type="AlphaFoldDB" id="A0AAW0W9G2"/>
<accession>A0AAW0W9G2</accession>
<feature type="region of interest" description="Disordered" evidence="1">
    <location>
        <begin position="203"/>
        <end position="261"/>
    </location>
</feature>
<evidence type="ECO:0000313" key="3">
    <source>
        <dbReference type="Proteomes" id="UP001445076"/>
    </source>
</evidence>
<comment type="caution">
    <text evidence="2">The sequence shown here is derived from an EMBL/GenBank/DDBJ whole genome shotgun (WGS) entry which is preliminary data.</text>
</comment>
<organism evidence="2 3">
    <name type="scientific">Cherax quadricarinatus</name>
    <name type="common">Australian red claw crayfish</name>
    <dbReference type="NCBI Taxonomy" id="27406"/>
    <lineage>
        <taxon>Eukaryota</taxon>
        <taxon>Metazoa</taxon>
        <taxon>Ecdysozoa</taxon>
        <taxon>Arthropoda</taxon>
        <taxon>Crustacea</taxon>
        <taxon>Multicrustacea</taxon>
        <taxon>Malacostraca</taxon>
        <taxon>Eumalacostraca</taxon>
        <taxon>Eucarida</taxon>
        <taxon>Decapoda</taxon>
        <taxon>Pleocyemata</taxon>
        <taxon>Astacidea</taxon>
        <taxon>Parastacoidea</taxon>
        <taxon>Parastacidae</taxon>
        <taxon>Cherax</taxon>
    </lineage>
</organism>